<keyword evidence="2" id="KW-0238">DNA-binding</keyword>
<feature type="region of interest" description="Disordered" evidence="1">
    <location>
        <begin position="146"/>
        <end position="166"/>
    </location>
</feature>
<protein>
    <submittedName>
        <fullName evidence="2">Winged helix DNA-binding protein</fullName>
    </submittedName>
</protein>
<dbReference type="EMBL" id="RBIL01000001">
    <property type="protein sequence ID" value="RKQ93338.1"/>
    <property type="molecule type" value="Genomic_DNA"/>
</dbReference>
<keyword evidence="3" id="KW-1185">Reference proteome</keyword>
<dbReference type="AlphaFoldDB" id="A0A660LE19"/>
<gene>
    <name evidence="2" type="ORF">C8N24_3200</name>
</gene>
<evidence type="ECO:0000313" key="2">
    <source>
        <dbReference type="EMBL" id="RKQ93338.1"/>
    </source>
</evidence>
<dbReference type="GO" id="GO:0003677">
    <property type="term" value="F:DNA binding"/>
    <property type="evidence" value="ECO:0007669"/>
    <property type="project" value="UniProtKB-KW"/>
</dbReference>
<evidence type="ECO:0000313" key="3">
    <source>
        <dbReference type="Proteomes" id="UP000278962"/>
    </source>
</evidence>
<sequence>MGEVARARARGQWLHAPAEGDVVRHLLAVQAQDVASVPYALAARGGGFRDGLVVTWLMRATLHLVDVDDLAWLHPLFAPRRAAASDRRLAQLGVADPDALVERLVRAVPATRDELATTLGLTGQAVPHIIARAAMTGRVALTAGAPAAPAASGSSPSPAATAVPGSSLGLAAPDSAPAPSARVVVPLHLPPAPDRDASLDELARRYYACHAGADERDLAYWSGLPLRDCRPPASTTIVDGPVPDVLIPAFDELLLGWRDRSPTVPAEHAKAVHPGGGMIRAVALEDGVAVGTWTRRGGVVRF</sequence>
<dbReference type="Proteomes" id="UP000278962">
    <property type="component" value="Unassembled WGS sequence"/>
</dbReference>
<proteinExistence type="predicted"/>
<comment type="caution">
    <text evidence="2">The sequence shown here is derived from an EMBL/GenBank/DDBJ whole genome shotgun (WGS) entry which is preliminary data.</text>
</comment>
<accession>A0A660LE19</accession>
<organism evidence="2 3">
    <name type="scientific">Solirubrobacter pauli</name>
    <dbReference type="NCBI Taxonomy" id="166793"/>
    <lineage>
        <taxon>Bacteria</taxon>
        <taxon>Bacillati</taxon>
        <taxon>Actinomycetota</taxon>
        <taxon>Thermoleophilia</taxon>
        <taxon>Solirubrobacterales</taxon>
        <taxon>Solirubrobacteraceae</taxon>
        <taxon>Solirubrobacter</taxon>
    </lineage>
</organism>
<dbReference type="OrthoDB" id="9148135at2"/>
<evidence type="ECO:0000256" key="1">
    <source>
        <dbReference type="SAM" id="MobiDB-lite"/>
    </source>
</evidence>
<reference evidence="2 3" key="1">
    <citation type="submission" date="2018-10" db="EMBL/GenBank/DDBJ databases">
        <title>Genomic Encyclopedia of Archaeal and Bacterial Type Strains, Phase II (KMG-II): from individual species to whole genera.</title>
        <authorList>
            <person name="Goeker M."/>
        </authorList>
    </citation>
    <scope>NUCLEOTIDE SEQUENCE [LARGE SCALE GENOMIC DNA]</scope>
    <source>
        <strain evidence="2 3">DSM 14954</strain>
    </source>
</reference>
<name>A0A660LE19_9ACTN</name>
<dbReference type="Pfam" id="PF06224">
    <property type="entry name" value="AlkZ-like"/>
    <property type="match status" value="2"/>
</dbReference>
<dbReference type="PANTHER" id="PTHR38479">
    <property type="entry name" value="LMO0824 PROTEIN"/>
    <property type="match status" value="1"/>
</dbReference>
<dbReference type="InterPro" id="IPR009351">
    <property type="entry name" value="AlkZ-like"/>
</dbReference>
<dbReference type="PANTHER" id="PTHR38479:SF2">
    <property type="entry name" value="WINGED HELIX DNA-BINDING DOMAIN-CONTAINING PROTEIN"/>
    <property type="match status" value="1"/>
</dbReference>
<dbReference type="RefSeq" id="WP_121251362.1">
    <property type="nucleotide sequence ID" value="NZ_RBIL01000001.1"/>
</dbReference>